<dbReference type="PATRIC" id="fig|1255043.3.peg.3576"/>
<dbReference type="CDD" id="cd04187">
    <property type="entry name" value="DPM1_like_bac"/>
    <property type="match status" value="1"/>
</dbReference>
<name>L0DZZ9_THIND</name>
<proteinExistence type="predicted"/>
<keyword evidence="1" id="KW-1003">Cell membrane</keyword>
<evidence type="ECO:0000259" key="10">
    <source>
        <dbReference type="Pfam" id="PF00535"/>
    </source>
</evidence>
<dbReference type="EMBL" id="CP003989">
    <property type="protein sequence ID" value="AGA35174.1"/>
    <property type="molecule type" value="Genomic_DNA"/>
</dbReference>
<evidence type="ECO:0000256" key="1">
    <source>
        <dbReference type="ARBA" id="ARBA00022475"/>
    </source>
</evidence>
<dbReference type="PANTHER" id="PTHR48090">
    <property type="entry name" value="UNDECAPRENYL-PHOSPHATE 4-DEOXY-4-FORMAMIDO-L-ARABINOSE TRANSFERASE-RELATED"/>
    <property type="match status" value="1"/>
</dbReference>
<dbReference type="Pfam" id="PF00535">
    <property type="entry name" value="Glycos_transf_2"/>
    <property type="match status" value="1"/>
</dbReference>
<dbReference type="RefSeq" id="WP_015260269.1">
    <property type="nucleotide sequence ID" value="NC_019902.2"/>
</dbReference>
<evidence type="ECO:0000256" key="7">
    <source>
        <dbReference type="ARBA" id="ARBA00023136"/>
    </source>
</evidence>
<organism evidence="11 12">
    <name type="scientific">Thioalkalivibrio nitratireducens (strain DSM 14787 / UNIQEM 213 / ALEN2)</name>
    <dbReference type="NCBI Taxonomy" id="1255043"/>
    <lineage>
        <taxon>Bacteria</taxon>
        <taxon>Pseudomonadati</taxon>
        <taxon>Pseudomonadota</taxon>
        <taxon>Gammaproteobacteria</taxon>
        <taxon>Chromatiales</taxon>
        <taxon>Ectothiorhodospiraceae</taxon>
        <taxon>Thioalkalivibrio</taxon>
    </lineage>
</organism>
<keyword evidence="7 9" id="KW-0472">Membrane</keyword>
<dbReference type="InterPro" id="IPR001173">
    <property type="entry name" value="Glyco_trans_2-like"/>
</dbReference>
<dbReference type="HOGENOM" id="CLU_033536_0_0_6"/>
<protein>
    <submittedName>
        <fullName evidence="11">Glycosyl transferase, family 2</fullName>
    </submittedName>
</protein>
<dbReference type="OrthoDB" id="9811884at2"/>
<dbReference type="GO" id="GO:0016757">
    <property type="term" value="F:glycosyltransferase activity"/>
    <property type="evidence" value="ECO:0007669"/>
    <property type="project" value="UniProtKB-KW"/>
</dbReference>
<dbReference type="STRING" id="1255043.TVNIR_3544"/>
<keyword evidence="2" id="KW-0328">Glycosyltransferase</keyword>
<feature type="transmembrane region" description="Helical" evidence="9">
    <location>
        <begin position="280"/>
        <end position="302"/>
    </location>
</feature>
<dbReference type="AlphaFoldDB" id="L0DZZ9"/>
<evidence type="ECO:0000313" key="11">
    <source>
        <dbReference type="EMBL" id="AGA35174.1"/>
    </source>
</evidence>
<dbReference type="PANTHER" id="PTHR48090:SF3">
    <property type="entry name" value="UNDECAPRENYL-PHOSPHATE 4-DEOXY-4-FORMAMIDO-L-ARABINOSE TRANSFERASE"/>
    <property type="match status" value="1"/>
</dbReference>
<keyword evidence="5" id="KW-0448">Lipopolysaccharide biosynthesis</keyword>
<dbReference type="KEGG" id="tni:TVNIR_3544"/>
<evidence type="ECO:0000256" key="6">
    <source>
        <dbReference type="ARBA" id="ARBA00022989"/>
    </source>
</evidence>
<keyword evidence="6 9" id="KW-1133">Transmembrane helix</keyword>
<evidence type="ECO:0000313" key="12">
    <source>
        <dbReference type="Proteomes" id="UP000010809"/>
    </source>
</evidence>
<reference evidence="11" key="1">
    <citation type="submission" date="2015-12" db="EMBL/GenBank/DDBJ databases">
        <authorList>
            <person name="Tikhonova T.V."/>
            <person name="Pavlov A.R."/>
            <person name="Beletsky A.V."/>
            <person name="Mardanov A.V."/>
            <person name="Sorokin D.Y."/>
            <person name="Ravin N.V."/>
            <person name="Popov V.O."/>
        </authorList>
    </citation>
    <scope>NUCLEOTIDE SEQUENCE</scope>
    <source>
        <strain evidence="11">DSM 14787</strain>
    </source>
</reference>
<dbReference type="eggNOG" id="COG0463">
    <property type="taxonomic scope" value="Bacteria"/>
</dbReference>
<evidence type="ECO:0000256" key="4">
    <source>
        <dbReference type="ARBA" id="ARBA00022692"/>
    </source>
</evidence>
<gene>
    <name evidence="11" type="primary">arnC [H]</name>
    <name evidence="11" type="ordered locus">TVNIR_3544</name>
</gene>
<feature type="transmembrane region" description="Helical" evidence="9">
    <location>
        <begin position="246"/>
        <end position="268"/>
    </location>
</feature>
<evidence type="ECO:0000256" key="8">
    <source>
        <dbReference type="SAM" id="MobiDB-lite"/>
    </source>
</evidence>
<dbReference type="Gene3D" id="3.90.550.10">
    <property type="entry name" value="Spore Coat Polysaccharide Biosynthesis Protein SpsA, Chain A"/>
    <property type="match status" value="1"/>
</dbReference>
<dbReference type="Proteomes" id="UP000010809">
    <property type="component" value="Chromosome"/>
</dbReference>
<dbReference type="GO" id="GO:0005886">
    <property type="term" value="C:plasma membrane"/>
    <property type="evidence" value="ECO:0007669"/>
    <property type="project" value="TreeGrafter"/>
</dbReference>
<dbReference type="GO" id="GO:0009103">
    <property type="term" value="P:lipopolysaccharide biosynthetic process"/>
    <property type="evidence" value="ECO:0007669"/>
    <property type="project" value="UniProtKB-KW"/>
</dbReference>
<keyword evidence="4 9" id="KW-0812">Transmembrane</keyword>
<dbReference type="InterPro" id="IPR029044">
    <property type="entry name" value="Nucleotide-diphossugar_trans"/>
</dbReference>
<evidence type="ECO:0000256" key="9">
    <source>
        <dbReference type="SAM" id="Phobius"/>
    </source>
</evidence>
<keyword evidence="12" id="KW-1185">Reference proteome</keyword>
<evidence type="ECO:0000256" key="5">
    <source>
        <dbReference type="ARBA" id="ARBA00022985"/>
    </source>
</evidence>
<evidence type="ECO:0000256" key="3">
    <source>
        <dbReference type="ARBA" id="ARBA00022679"/>
    </source>
</evidence>
<dbReference type="SUPFAM" id="SSF53448">
    <property type="entry name" value="Nucleotide-diphospho-sugar transferases"/>
    <property type="match status" value="1"/>
</dbReference>
<evidence type="ECO:0000256" key="2">
    <source>
        <dbReference type="ARBA" id="ARBA00022676"/>
    </source>
</evidence>
<keyword evidence="3 11" id="KW-0808">Transferase</keyword>
<feature type="domain" description="Glycosyltransferase 2-like" evidence="10">
    <location>
        <begin position="13"/>
        <end position="178"/>
    </location>
</feature>
<accession>L0DZZ9</accession>
<sequence length="347" mass="38261">MSEPVPPPAPFLSVIVPFFNEAENAEKLVEEVTTVLGDYRGMWELLCVDDGSDDGTAERLERKAATVPERIRVLRLRRNFGQTAALQAGIDASRGELIAMLDGDLQNDPADLPRMVDELLERDLDLLTGWRRNRQDGYFLRLLPSKIANALIRRVTGVRIRDYGCGTKVFRGEVLRRIRLFGEMHRFIPVWIAGVTAPSRIGETPVHHRPRTGGRSKYGLSRAFRVLPDLLAVFFFLRYRARPGHFFGSIGIAFGVIGTAIMAWLLIAKLGFGQDIGDRPLLLFGVLALVFSIQFLTTGVLAELLARTYFESPRAPSYLLAPGSEPPGQHGERPSSGGGSPPGAADA</sequence>
<dbReference type="InterPro" id="IPR050256">
    <property type="entry name" value="Glycosyltransferase_2"/>
</dbReference>
<feature type="region of interest" description="Disordered" evidence="8">
    <location>
        <begin position="318"/>
        <end position="347"/>
    </location>
</feature>